<dbReference type="Pfam" id="PF01797">
    <property type="entry name" value="Y1_Tnp"/>
    <property type="match status" value="1"/>
</dbReference>
<dbReference type="InterPro" id="IPR036515">
    <property type="entry name" value="Transposase_17_sf"/>
</dbReference>
<evidence type="ECO:0000259" key="1">
    <source>
        <dbReference type="SMART" id="SM01321"/>
    </source>
</evidence>
<dbReference type="GO" id="GO:0004803">
    <property type="term" value="F:transposase activity"/>
    <property type="evidence" value="ECO:0007669"/>
    <property type="project" value="InterPro"/>
</dbReference>
<dbReference type="SMART" id="SM01321">
    <property type="entry name" value="Y1_Tnp"/>
    <property type="match status" value="1"/>
</dbReference>
<organism evidence="2 3">
    <name type="scientific">Marinomonas alcarazii</name>
    <dbReference type="NCBI Taxonomy" id="491949"/>
    <lineage>
        <taxon>Bacteria</taxon>
        <taxon>Pseudomonadati</taxon>
        <taxon>Pseudomonadota</taxon>
        <taxon>Gammaproteobacteria</taxon>
        <taxon>Oceanospirillales</taxon>
        <taxon>Oceanospirillaceae</taxon>
        <taxon>Marinomonas</taxon>
    </lineage>
</organism>
<feature type="domain" description="Transposase IS200-like" evidence="1">
    <location>
        <begin position="13"/>
        <end position="129"/>
    </location>
</feature>
<dbReference type="PANTHER" id="PTHR36966">
    <property type="entry name" value="REP-ASSOCIATED TYROSINE TRANSPOSASE"/>
    <property type="match status" value="1"/>
</dbReference>
<evidence type="ECO:0000313" key="3">
    <source>
        <dbReference type="Proteomes" id="UP000247551"/>
    </source>
</evidence>
<dbReference type="GO" id="GO:0006313">
    <property type="term" value="P:DNA transposition"/>
    <property type="evidence" value="ECO:0007669"/>
    <property type="project" value="InterPro"/>
</dbReference>
<dbReference type="EMBL" id="QKLW01000007">
    <property type="protein sequence ID" value="PYF79876.1"/>
    <property type="molecule type" value="Genomic_DNA"/>
</dbReference>
<dbReference type="AlphaFoldDB" id="A0A318UTN7"/>
<dbReference type="SUPFAM" id="SSF143422">
    <property type="entry name" value="Transposase IS200-like"/>
    <property type="match status" value="1"/>
</dbReference>
<protein>
    <submittedName>
        <fullName evidence="2">REP element-mobilizing transposase RayT</fullName>
    </submittedName>
</protein>
<dbReference type="PANTHER" id="PTHR36966:SF1">
    <property type="entry name" value="REP-ASSOCIATED TYROSINE TRANSPOSASE"/>
    <property type="match status" value="1"/>
</dbReference>
<reference evidence="2 3" key="1">
    <citation type="submission" date="2018-06" db="EMBL/GenBank/DDBJ databases">
        <title>Genomic Encyclopedia of Type Strains, Phase III (KMG-III): the genomes of soil and plant-associated and newly described type strains.</title>
        <authorList>
            <person name="Whitman W."/>
        </authorList>
    </citation>
    <scope>NUCLEOTIDE SEQUENCE [LARGE SCALE GENOMIC DNA]</scope>
    <source>
        <strain evidence="2 3">CECT 7730</strain>
    </source>
</reference>
<evidence type="ECO:0000313" key="2">
    <source>
        <dbReference type="EMBL" id="PYF79876.1"/>
    </source>
</evidence>
<dbReference type="Proteomes" id="UP000247551">
    <property type="component" value="Unassembled WGS sequence"/>
</dbReference>
<dbReference type="InterPro" id="IPR052715">
    <property type="entry name" value="RAYT_transposase"/>
</dbReference>
<name>A0A318UTN7_9GAMM</name>
<comment type="caution">
    <text evidence="2">The sequence shown here is derived from an EMBL/GenBank/DDBJ whole genome shotgun (WGS) entry which is preliminary data.</text>
</comment>
<gene>
    <name evidence="2" type="ORF">DFP75_10741</name>
</gene>
<dbReference type="NCBIfam" id="NF047646">
    <property type="entry name" value="REP_Tyr_transpos"/>
    <property type="match status" value="1"/>
</dbReference>
<dbReference type="GO" id="GO:0043565">
    <property type="term" value="F:sequence-specific DNA binding"/>
    <property type="evidence" value="ECO:0007669"/>
    <property type="project" value="TreeGrafter"/>
</dbReference>
<dbReference type="RefSeq" id="WP_110576629.1">
    <property type="nucleotide sequence ID" value="NZ_QKLW01000007.1"/>
</dbReference>
<dbReference type="Gene3D" id="3.30.70.1290">
    <property type="entry name" value="Transposase IS200-like"/>
    <property type="match status" value="1"/>
</dbReference>
<proteinExistence type="predicted"/>
<dbReference type="InterPro" id="IPR002686">
    <property type="entry name" value="Transposase_17"/>
</dbReference>
<accession>A0A318UTN7</accession>
<keyword evidence="3" id="KW-1185">Reference proteome</keyword>
<sequence length="150" mass="17949">MSWNDLRKGRYSEPNREYLITFNTFNRIPYFNDFYTASLFCEQIETNQKRNNCKWLTWVLMPDHFHGLLELKSNSSTLPRIVGDLKGASAFKINKYLKKNGNLWQPSFHDHALRAEDDRLHIARYIVANPLRKKLVKSIRDYPYWDSVYL</sequence>